<evidence type="ECO:0000313" key="2">
    <source>
        <dbReference type="EMBL" id="GCD76746.1"/>
    </source>
</evidence>
<feature type="domain" description="Core" evidence="1">
    <location>
        <begin position="2"/>
        <end position="103"/>
    </location>
</feature>
<accession>A0A401XIA7</accession>
<dbReference type="PANTHER" id="PTHR47265:SF1">
    <property type="entry name" value="IRON-SULFUR ASSEMBLY PROTEIN ISCA, CHLOROPLASTIC"/>
    <property type="match status" value="1"/>
</dbReference>
<evidence type="ECO:0000259" key="1">
    <source>
        <dbReference type="Pfam" id="PF01521"/>
    </source>
</evidence>
<gene>
    <name evidence="2" type="primary">sufA</name>
    <name evidence="2" type="ORF">JCM31826_02280</name>
</gene>
<dbReference type="InterPro" id="IPR035903">
    <property type="entry name" value="HesB-like_dom_sf"/>
</dbReference>
<proteinExistence type="predicted"/>
<dbReference type="GO" id="GO:0030674">
    <property type="term" value="F:protein-macromolecule adaptor activity"/>
    <property type="evidence" value="ECO:0007669"/>
    <property type="project" value="TreeGrafter"/>
</dbReference>
<dbReference type="NCBIfam" id="TIGR00049">
    <property type="entry name" value="iron-sulfur cluster assembly accessory protein"/>
    <property type="match status" value="1"/>
</dbReference>
<dbReference type="Gene3D" id="2.60.300.12">
    <property type="entry name" value="HesB-like domain"/>
    <property type="match status" value="1"/>
</dbReference>
<evidence type="ECO:0000313" key="3">
    <source>
        <dbReference type="Proteomes" id="UP000286715"/>
    </source>
</evidence>
<dbReference type="OrthoDB" id="9801228at2"/>
<organism evidence="2 3">
    <name type="scientific">Thermaurantimonas aggregans</name>
    <dbReference type="NCBI Taxonomy" id="2173829"/>
    <lineage>
        <taxon>Bacteria</taxon>
        <taxon>Pseudomonadati</taxon>
        <taxon>Bacteroidota</taxon>
        <taxon>Flavobacteriia</taxon>
        <taxon>Flavobacteriales</taxon>
        <taxon>Schleiferiaceae</taxon>
        <taxon>Thermaurantimonas</taxon>
    </lineage>
</organism>
<dbReference type="RefSeq" id="WP_124396825.1">
    <property type="nucleotide sequence ID" value="NZ_BHZE01000002.1"/>
</dbReference>
<dbReference type="GO" id="GO:0016226">
    <property type="term" value="P:iron-sulfur cluster assembly"/>
    <property type="evidence" value="ECO:0007669"/>
    <property type="project" value="InterPro"/>
</dbReference>
<dbReference type="GO" id="GO:0051537">
    <property type="term" value="F:2 iron, 2 sulfur cluster binding"/>
    <property type="evidence" value="ECO:0007669"/>
    <property type="project" value="UniProtKB-ARBA"/>
</dbReference>
<dbReference type="InterPro" id="IPR017870">
    <property type="entry name" value="FeS_cluster_insertion_CS"/>
</dbReference>
<dbReference type="Proteomes" id="UP000286715">
    <property type="component" value="Unassembled WGS sequence"/>
</dbReference>
<dbReference type="InterPro" id="IPR016092">
    <property type="entry name" value="ATAP"/>
</dbReference>
<dbReference type="InterPro" id="IPR031108">
    <property type="entry name" value="IscA_plant_cyanobact"/>
</dbReference>
<dbReference type="EMBL" id="BHZE01000002">
    <property type="protein sequence ID" value="GCD76746.1"/>
    <property type="molecule type" value="Genomic_DNA"/>
</dbReference>
<sequence length="107" mass="11403">MIQVSDSAKKQILHLLESEGNGTSRCIRVTVTSGGCSGLSYKLEFADPAPDDKVFEHGEIKVAVDKKSLLYLIGTTLDYSGGLNGKGFVFNNPNAKRTCGCGESFAV</sequence>
<name>A0A401XIA7_9FLAO</name>
<protein>
    <submittedName>
        <fullName evidence="2">Iron-sulfur-binding protein</fullName>
    </submittedName>
</protein>
<dbReference type="PROSITE" id="PS01152">
    <property type="entry name" value="HESB"/>
    <property type="match status" value="1"/>
</dbReference>
<dbReference type="SUPFAM" id="SSF89360">
    <property type="entry name" value="HesB-like domain"/>
    <property type="match status" value="1"/>
</dbReference>
<reference evidence="2 3" key="1">
    <citation type="submission" date="2018-11" db="EMBL/GenBank/DDBJ databases">
        <title>Schleiferia aggregans sp. nov., a moderately thermophilic heterotrophic bacterium isolated from microbial mats at a terrestrial hot spring.</title>
        <authorList>
            <person name="Iino T."/>
            <person name="Ohkuma M."/>
            <person name="Haruta S."/>
        </authorList>
    </citation>
    <scope>NUCLEOTIDE SEQUENCE [LARGE SCALE GENOMIC DNA]</scope>
    <source>
        <strain evidence="2 3">LA</strain>
    </source>
</reference>
<dbReference type="Pfam" id="PF01521">
    <property type="entry name" value="Fe-S_biosyn"/>
    <property type="match status" value="1"/>
</dbReference>
<dbReference type="InterPro" id="IPR000361">
    <property type="entry name" value="ATAP_core_dom"/>
</dbReference>
<keyword evidence="3" id="KW-1185">Reference proteome</keyword>
<dbReference type="PANTHER" id="PTHR47265">
    <property type="entry name" value="IRON-SULFUR ASSEMBLY PROTEIN ISCA, CHLOROPLASTIC"/>
    <property type="match status" value="1"/>
</dbReference>
<dbReference type="AlphaFoldDB" id="A0A401XIA7"/>
<comment type="caution">
    <text evidence="2">The sequence shown here is derived from an EMBL/GenBank/DDBJ whole genome shotgun (WGS) entry which is preliminary data.</text>
</comment>